<organism evidence="4">
    <name type="scientific">Caenorhabditis remanei</name>
    <name type="common">Caenorhabditis vulgaris</name>
    <dbReference type="NCBI Taxonomy" id="31234"/>
    <lineage>
        <taxon>Eukaryota</taxon>
        <taxon>Metazoa</taxon>
        <taxon>Ecdysozoa</taxon>
        <taxon>Nematoda</taxon>
        <taxon>Chromadorea</taxon>
        <taxon>Rhabditida</taxon>
        <taxon>Rhabditina</taxon>
        <taxon>Rhabditomorpha</taxon>
        <taxon>Rhabditoidea</taxon>
        <taxon>Rhabditidae</taxon>
        <taxon>Peloderinae</taxon>
        <taxon>Caenorhabditis</taxon>
    </lineage>
</organism>
<dbReference type="eggNOG" id="ENOG502R0ZU">
    <property type="taxonomic scope" value="Eukaryota"/>
</dbReference>
<dbReference type="Proteomes" id="UP000008281">
    <property type="component" value="Unassembled WGS sequence"/>
</dbReference>
<gene>
    <name evidence="3" type="ORF">CRE_16729</name>
</gene>
<sequence length="1347" mass="153387">MLSNKRPKETSGQQHFGESGQYQNEQNGYQGNGHGNHAGHPIYNGEKQSGHTNGNGGYETYGHNSGSGNHGRYGNRNGQHRQPTYQNMPPPMANNSQYQANWNFQGPPVYGNGNRYGPPTGYGMNRGYQQYQAYTVPPPSQNVSQNMIPPHQMVQEQMMMPPPGMISLQSQQQGMMPQQQQMVPPQPMYMPAPNPTPAPAYTTPPSQFPHMVALSPHSGFNGMQASNPHQMSYNPVSQPPNQPNGHQEKFIAPEPIPPPPQIAIDIPPKKEPKPALFVNPAFASANGEVQVYQNADGYSEIHSSVPQNQHNAHLANNQTQPVKTETPLQAIESNANLILPNSVLAASPSDLAGKVEEMNLTNSNSDSPSSLSNSMSEELRTPSPVETVEKLQPQEESKIESEQISHEENTLFVEEIAETEQRPLETYIFNALNFPLVAKRNLSEAAAEEYEKLIGDVQDQVKTFFRKYPDAWESANVSNRITAPAIIQDYDGFEEERVSNPGLDDSQKGENGKQLKIEFFMSKKDVAIPEGRESERDFSKMCFDSPRLSATFEKYIKDTPKTVKLEDDYFSINLNKLEHEQMTELLKTGQRATIIMYTEFPNAEDDGDNSDNSTRPSSPEFPLGASSSQPSSSSSASRSAQPSTSTSGSTQPDTNTVSSSGPSTSNGCSLQPQRSSRFSTFTTQGLPSNRGRSTSSTTYPTNMPTLRTNPMRQGHPPLTRQPAPLFDDRLPGPSHRRLPEIPPQYRNGNSNNVQNGRVGEHHTLAQISGEAPPPVNREEQQQQLPQPPPRLRPIPVLRRRHQSHESTIRQMDGIYPRAWVHDHDLLRFIIPTQREFMARVPFPPYRIPLIGVARRAPGVNYIPHRTLPSHENFEEFRRRMLEHNDDVNDPEHVRGSGPLLLEPRGFWYPTEAEMEALERRHQAELAARALQKRSGHNEYDKIDEWGPDGPSCSNNQSLSEKDKEKKKKDAAEGCRNEPFANKHNNNSDDDDEDTRGYSCPSASSSYSKHCSTSSGASTSGQNERNSQSTPTSTKQKERPVKDTAHKNQKRREKELLRAQRKEEEKEKMERAISKKEEKMAKQKIIEEKKKIQELELARQKELEKLRLREEDEQKKLREEEQKSQKRRLMNLINREKKKRSKINKFEAKRIAEEEEKERLAKVREEIDKDTLEKLLQAKYLLIENTRERIQQRMNPNVSKEDEIIWKATMDGVVSNLCRFEMLDMRPIRDRSEKIARYFDLDPAFHKDARDQLALPEKGRFRMSEGICFLRELDALRRYQRIPELKYVRAIRQYRYWKEHMYQDLSLFINYTVGISEPDAGDPTIELFEEWAIYHDDYEKILTQETVL</sequence>
<dbReference type="PANTHER" id="PTHR23075">
    <property type="entry name" value="PUTATIVE ATP-ASE"/>
    <property type="match status" value="1"/>
</dbReference>
<dbReference type="GO" id="GO:0007005">
    <property type="term" value="P:mitochondrion organization"/>
    <property type="evidence" value="ECO:0007669"/>
    <property type="project" value="TreeGrafter"/>
</dbReference>
<evidence type="ECO:0000256" key="1">
    <source>
        <dbReference type="ARBA" id="ARBA00023054"/>
    </source>
</evidence>
<dbReference type="GO" id="GO:0008270">
    <property type="term" value="F:zinc ion binding"/>
    <property type="evidence" value="ECO:0007669"/>
    <property type="project" value="TreeGrafter"/>
</dbReference>
<feature type="compositionally biased region" description="Low complexity" evidence="2">
    <location>
        <begin position="625"/>
        <end position="669"/>
    </location>
</feature>
<feature type="compositionally biased region" description="Polar residues" evidence="2">
    <location>
        <begin position="670"/>
        <end position="711"/>
    </location>
</feature>
<dbReference type="OrthoDB" id="5877795at2759"/>
<feature type="region of interest" description="Disordered" evidence="2">
    <location>
        <begin position="359"/>
        <end position="406"/>
    </location>
</feature>
<dbReference type="OMA" id="IIMYTEF"/>
<reference evidence="3" key="1">
    <citation type="submission" date="2007-07" db="EMBL/GenBank/DDBJ databases">
        <title>PCAP assembly of the Caenorhabditis remanei genome.</title>
        <authorList>
            <consortium name="The Caenorhabditis remanei Sequencing Consortium"/>
            <person name="Wilson R.K."/>
        </authorList>
    </citation>
    <scope>NUCLEOTIDE SEQUENCE [LARGE SCALE GENOMIC DNA]</scope>
    <source>
        <strain evidence="3">PB4641</strain>
    </source>
</reference>
<feature type="compositionally biased region" description="Basic and acidic residues" evidence="2">
    <location>
        <begin position="387"/>
        <end position="406"/>
    </location>
</feature>
<protein>
    <submittedName>
        <fullName evidence="3">Uncharacterized protein</fullName>
    </submittedName>
</protein>
<dbReference type="GO" id="GO:0005739">
    <property type="term" value="C:mitochondrion"/>
    <property type="evidence" value="ECO:0007669"/>
    <property type="project" value="TreeGrafter"/>
</dbReference>
<feature type="region of interest" description="Disordered" evidence="2">
    <location>
        <begin position="929"/>
        <end position="1080"/>
    </location>
</feature>
<dbReference type="HOGENOM" id="CLU_260787_0_0_1"/>
<feature type="compositionally biased region" description="Low complexity" evidence="2">
    <location>
        <begin position="362"/>
        <end position="376"/>
    </location>
</feature>
<accession>E3MAP6</accession>
<evidence type="ECO:0000256" key="2">
    <source>
        <dbReference type="SAM" id="MobiDB-lite"/>
    </source>
</evidence>
<dbReference type="EMBL" id="DS268432">
    <property type="protein sequence ID" value="EFO97304.1"/>
    <property type="molecule type" value="Genomic_DNA"/>
</dbReference>
<feature type="compositionally biased region" description="Polar residues" evidence="2">
    <location>
        <begin position="76"/>
        <end position="94"/>
    </location>
</feature>
<feature type="compositionally biased region" description="Low complexity" evidence="2">
    <location>
        <begin position="20"/>
        <end position="29"/>
    </location>
</feature>
<feature type="compositionally biased region" description="Polar residues" evidence="2">
    <location>
        <begin position="1015"/>
        <end position="1033"/>
    </location>
</feature>
<feature type="compositionally biased region" description="Basic and acidic residues" evidence="2">
    <location>
        <begin position="1034"/>
        <end position="1080"/>
    </location>
</feature>
<feature type="compositionally biased region" description="Polar residues" evidence="2">
    <location>
        <begin position="746"/>
        <end position="755"/>
    </location>
</feature>
<name>E3MAP6_CAERE</name>
<keyword evidence="4" id="KW-1185">Reference proteome</keyword>
<dbReference type="InParanoid" id="E3MAP6"/>
<evidence type="ECO:0000313" key="3">
    <source>
        <dbReference type="EMBL" id="EFO97304.1"/>
    </source>
</evidence>
<keyword evidence="1" id="KW-0175">Coiled coil</keyword>
<feature type="region of interest" description="Disordered" evidence="2">
    <location>
        <begin position="1"/>
        <end position="94"/>
    </location>
</feature>
<feature type="compositionally biased region" description="Basic and acidic residues" evidence="2">
    <location>
        <begin position="959"/>
        <end position="975"/>
    </location>
</feature>
<feature type="compositionally biased region" description="Basic and acidic residues" evidence="2">
    <location>
        <begin position="935"/>
        <end position="944"/>
    </location>
</feature>
<evidence type="ECO:0000313" key="4">
    <source>
        <dbReference type="Proteomes" id="UP000008281"/>
    </source>
</evidence>
<feature type="region of interest" description="Disordered" evidence="2">
    <location>
        <begin position="601"/>
        <end position="793"/>
    </location>
</feature>
<feature type="compositionally biased region" description="Low complexity" evidence="2">
    <location>
        <begin position="998"/>
        <end position="1014"/>
    </location>
</feature>
<proteinExistence type="predicted"/>
<dbReference type="PANTHER" id="PTHR23075:SF0">
    <property type="entry name" value="ATPASE FAMILY AAA DOMAIN-CONTAINING PROTEIN 3"/>
    <property type="match status" value="1"/>
</dbReference>